<dbReference type="NCBIfam" id="TIGR01733">
    <property type="entry name" value="AA-adenyl-dom"/>
    <property type="match status" value="3"/>
</dbReference>
<dbReference type="SUPFAM" id="SSF47336">
    <property type="entry name" value="ACP-like"/>
    <property type="match status" value="4"/>
</dbReference>
<dbReference type="Gene3D" id="1.10.1200.10">
    <property type="entry name" value="ACP-like"/>
    <property type="match status" value="4"/>
</dbReference>
<evidence type="ECO:0000256" key="2">
    <source>
        <dbReference type="ARBA" id="ARBA00006432"/>
    </source>
</evidence>
<feature type="domain" description="Carrier" evidence="6">
    <location>
        <begin position="2282"/>
        <end position="2357"/>
    </location>
</feature>
<feature type="region of interest" description="Disordered" evidence="5">
    <location>
        <begin position="1192"/>
        <end position="1219"/>
    </location>
</feature>
<dbReference type="Proteomes" id="UP000272888">
    <property type="component" value="Unassembled WGS sequence"/>
</dbReference>
<feature type="non-terminal residue" evidence="7">
    <location>
        <position position="1"/>
    </location>
</feature>
<dbReference type="InterPro" id="IPR001242">
    <property type="entry name" value="Condensation_dom"/>
</dbReference>
<dbReference type="FunFam" id="3.30.559.10:FF:000012">
    <property type="entry name" value="Non-ribosomal peptide synthetase"/>
    <property type="match status" value="4"/>
</dbReference>
<organism evidence="7 8">
    <name type="scientific">Corallococcus llansteffanensis</name>
    <dbReference type="NCBI Taxonomy" id="2316731"/>
    <lineage>
        <taxon>Bacteria</taxon>
        <taxon>Pseudomonadati</taxon>
        <taxon>Myxococcota</taxon>
        <taxon>Myxococcia</taxon>
        <taxon>Myxococcales</taxon>
        <taxon>Cystobacterineae</taxon>
        <taxon>Myxococcaceae</taxon>
        <taxon>Corallococcus</taxon>
    </lineage>
</organism>
<reference evidence="8" key="1">
    <citation type="submission" date="2018-09" db="EMBL/GenBank/DDBJ databases">
        <authorList>
            <person name="Livingstone P.G."/>
            <person name="Whitworth D.E."/>
        </authorList>
    </citation>
    <scope>NUCLEOTIDE SEQUENCE [LARGE SCALE GENOMIC DNA]</scope>
    <source>
        <strain evidence="8">CA051B</strain>
    </source>
</reference>
<feature type="compositionally biased region" description="Pro residues" evidence="5">
    <location>
        <begin position="1197"/>
        <end position="1211"/>
    </location>
</feature>
<name>A0A3A8PE95_9BACT</name>
<proteinExistence type="inferred from homology"/>
<dbReference type="GO" id="GO:0031177">
    <property type="term" value="F:phosphopantetheine binding"/>
    <property type="evidence" value="ECO:0007669"/>
    <property type="project" value="InterPro"/>
</dbReference>
<dbReference type="PROSITE" id="PS00455">
    <property type="entry name" value="AMP_BINDING"/>
    <property type="match status" value="4"/>
</dbReference>
<comment type="caution">
    <text evidence="7">The sequence shown here is derived from an EMBL/GenBank/DDBJ whole genome shotgun (WGS) entry which is preliminary data.</text>
</comment>
<evidence type="ECO:0000256" key="3">
    <source>
        <dbReference type="ARBA" id="ARBA00022450"/>
    </source>
</evidence>
<sequence length="4198" mass="458454">SPRASFRELLRQTRDTALAAYSHQELPFERLVEELNPQRSLSHTPLFQVMLVLQNQPRTQLALPGLDFRVQGLDSRTTKFDFTLMLHEESAGLQASVEYNAELYDAASMQRLLRHLRALLVAATTSPDQPLAGFSLLSEDERRQVLLEWNPPRAGAAPESTLHECFSEQARRTPDALAVVRDDTQLTFGALEARSNQLAHHLVALGIGPDAPVVLCLERSVEALVAILGTLKAGGAYVPVDPSYPQEWKDFVLKDTRARVVLTQRHLASALPATEARVVCLGSDGDALTGPDTAPIVATRPENLAYVIYTSGSTGRPKGVMVPHRNALHLRQALASTVYAGTRGPLRVSVNAPLSFDASVKQLIQVLDGHTLCFVPEEDRGDMARMLRRIEKDRLDVLDCSPAHLRLLLEEGLLRRPGILLQRVLVGGEAVDVATWAQLARATNTRFFNVYGPTECTVDATACAVSEFPDAPRIGRPLPGVPGYVLDASLRPVPVGIPGELFIGGLQVARGYLQRPALSAERFVPDPFSATPGARMYRTGDLVRWREDGQLEYFHRIDHQVKVRGFRIEPGEIEAALLEHPALKEAVVVARQDAPGDARLVAYAVAHESSTPEARSGESLRDFLRQRLPEHMVPTAFVLLEALPLTPNGKVDRKALPAPDASAATAEYVAPSTPTEEQLADLWAEVLRLPRVGARDHFFDAGGHSLRATQLVARVRATFSVELPLRAIFEAPVLADLARRIDAAGKKDVLPALTRTREPRTEPLELSFAQQRLWFLDQLQPGKATYNMPYALRLAGALDVPALQGAFTELVRRHESLRTTFTRHLGSPRQLIHPPSAWVLPVQDLSALPTAEREARALELALAGAQRPFHLGTGPLLRTELLKLSDTEHVLLVCMHHIVSDGWSMGVLVREMATLYEAFTQGLPSPLPELRVQYADFAAWQREWLQGSALQAQLDYWSQQLAGVPTLELPTDKPRPALHSNRGASHAFRLPASLSASLRQLAQDSDTTLFMVLLSAFQVLLARYSGQDDISVGSPIANRTDRELEPLIGFFVNTLVLRSRLDGDPRFTEVLARVKEASLGAFAHQDVPFEQLVETLGVVRDLGRTPLFQVVFSLQSAPTQPPALAGVRTERLLARNDTSKFDLALTMTERAGPLEAQLEYCADLFEPASMERLAGHFQALLEGIVENPRRLLSQLPPEGPLQLPPLRPQTPAPNASTGPAPFVSPHTPLEETLAAIWAEVLDGPAPGVHDNFFERGGSSLSSVLMLARVQDSLGVEVPLERFFAAPTIAELASALQDAPEPEVRAPPLTIQPRPDALPLSFAQQRLWFLHQFKPGDTAYNISASIRMEGELDIGALEHALTGLVLRHEVLRTHFASTEAGPVQVISQTPPTLAHVDLRALPDAERTAELQRLTSEDARHPFALERGPLLRMTLVALGEREHVLLVSMHHIISDGWSAAVMVRELVALYQAHSTGQPPALSPLPLQYADYTLWQRDRLQGDVLQEQLDYWRQQLQGAPALLELPTDRPRPAVLSFRGARLQDHLPREVVEPLNALALQERATPFMALLAAFQVLLARYSGQDDISVGSPISGRTHPELEGLVGFFVNTLVLRGHLSPRASFRELLRQTRDTALAAYSHQELPFERLVEELNPQRSLSHTPLFQVMLVLQNQPRTQLALPGLDFRVQGLDSRTAKFDFTLGFNEESSGLQASVDYNAELYDAASMQRLLRHLRALLVAATTSPDQPLAGLSLLSEDERHQVLRSWNDTARPFDLTSVPTRFELQARRTPDAPAVIHGDERLTYGQLHERVARLSRSLRARGVGADVPVALCLRRSPDMVAAMFAILHAGGAYVPLDPGYPADRLAWMLQDSGARVLITERSLLGTVPADGLDVLLLDEVAEGERASTPVAADADALAYVIYTSGSTGRPKGVMVTRRTAANLLDAVDAWVNPSEPGTWLAVTSISFDIHVLEILWTLTRGFQVVLHDEQAAARGDAPSLSQVLRRHTITHLQCTPSFARTLVLAPESVVSLGALRHLIVGGEALAGTLARQLCAALPTATLINGYGPTETTVYSTSHAVDPKDPAAVISIGGPVANTRVYVLDGQGEPAPVGVSGELFIAGAGVVRGYHRRPELTAERFVPDGFSSMPGARMYRTGDLARWHHDGTLEFLGRTDFQVKVRGFRIELGEVEAVLSRHPDVGQVVAGARRDGADNGQLVAWVAPKPGHAVDASLLRTFARERLPEYMVPSRIMALDAFPLTPNGKVDRKALPAPDAVVLERAQYVPPGTPLEQQVADLFSALLRVPRVGAHDNFFELGGHSLLATQLVSRLRSTFGVELPLRALFEASSVQALASRVDAALQSGLRSEAPPLVPMPRPEELPLSFAQQRLWLIDQLQPGSSTYNIPAVVRLEGPLHREALRQALSALVQRHEALRTCFPQRHGQPFQLIAPPSSLPLREVDLEGLGDATAAEARRLVSHESTLGFDLAQGPLVRALLLRLAQEEHVLVLTLHHIVSDGWSMGVLVREVAALYEAFRQGLPSPLPALPVQYADYALWQRGWLHGDVLHAQLAYWRQQLTGAASLELPTDKPRPAVQSFRGASVPVLLPTALAERLRALGHQHSVTPFMLLLAVWQALLSRYSGQADVSVGSPIAGRQRSETEGLIGFFVNTLVLRSQVDASRDFLQLLRGVREVALGAFAHQDVPFERLVEELRPERDMSRSPLFQALFALQNAPAAGLQLRELALRPVENESPSTRFDLELTLSESPQGFSGGLRYNRDLFSASTAQRLASHFRAFAEALVAQPEAPLASVSFLSEDERRQLLVDWNDTATEYPRGTTLPEVFAQVVAHFPEKCAVESESLHLTYRQLDERANQLAWHLRRLGVSTDSRVALALERSVELVVALVAILKAGGAYVSLDPAYPRERLVAMLEDTGPRVLLTSRELLPKLPHAGLTAVVLEDVALDAEALQAPPPAALSDSLAYVDFTSGSTGRPKGVGTTHAGVLRTVFGVDYAHFGPDETLLLMAPIAFDASTLELWGALLHGSKLAVYPPHAVSDAHTLETVLIRHGVTTLWLTAGLFTQVVDTHLPALRSVRQVLTGGDVIPPGPVRRVLEELRIPVTAGYGPTETTVFATSHRFTSAEQVGTTIPLGRPLGNTRVYVLDAAGQLVPVGVTGELFVGGDGLARGYIGQPSLTADRFIPNPFSATPGARLYRTGDLVRWGKEGVLEFLGRADAQVKVRGYRIELSEVEGALSSFPGVREAVAMAREDQPGDKRLVGYFAAPESLSLSELRTHLQQRLPEYMVPSSLVRLEALPLTANAKVDRKALPVPESALAARHVDHVAPRTPTEELVASLFAQVLRVERVSVQEDFFLLGGHSLLATQLVSRLRSTFGVELPLRALFEASSVQALASRVDAALQSGLRSEAPPLVPMPRPEELPLSFAQQRLWLIDQLQPGSSTYNIPAVVRLEGPLHREALRQALSALVQRHEALRTCFPQRHGQPFQLIAPPSSLPLREVDLEGLGDATAAEARRLVSHESTLGFDLAQGPLVRALLLRLAQEEHVLVLTLHHIVSDGWSMGVLVREVAALYEAFRQGLPSPLPALPVQYADYALWQRGWLHGDVLHAQLAYWRQQLTGAASLELPTDKPRPAVQSFRGASVPVLLPTALAERLRALGHQHSVTPFMLLLAVWQALLSRYSGQADVSVGSPIAGRQRSETEGLIGFFVNTLVLRSQVDASRDFLQLLRGVREVALGAFAHQDVPFERLVEELRPERDMSRSPLFQALFALQNAPAAGLQLRELALRPVENESPSTRFDLELTLSESPQGFSGGLRYNRDLFSASTAQRLASHFRAFAEALVAQPEAPLASVSFLSEDERRQLLVDWNDTRADFPDGACVHELFAAQARKTPDAVALRFGDAHLTYRQLDERSNQLAHALVALGVGPDTPVALCLERSFELLVALFGVLKAGGAYVPLDPAYPRERLAFMLEDCAAPVLLSHSSLRHELLPYAGHLLCLDEAEASLRARPLTAPTSRVTAENLAYVIYTSGSTGRPKGVMVAHRGVPNLTLALARATALRPGQRVLQFASFSFDAAVYEVTLALLSGATLCLASRDELLPGPSLVEVLRKHAIDSVLLPPSVLALLPTEGLEGLGTLISGGEACTAEVVSRWAPGRRFFNAYGPTEATVIASLHPCAEDASGPPPIG</sequence>
<dbReference type="InterPro" id="IPR010071">
    <property type="entry name" value="AA_adenyl_dom"/>
</dbReference>
<dbReference type="NCBIfam" id="NF003417">
    <property type="entry name" value="PRK04813.1"/>
    <property type="match status" value="4"/>
</dbReference>
<dbReference type="Pfam" id="PF13193">
    <property type="entry name" value="AMP-binding_C"/>
    <property type="match status" value="3"/>
</dbReference>
<keyword evidence="8" id="KW-1185">Reference proteome</keyword>
<dbReference type="InterPro" id="IPR036736">
    <property type="entry name" value="ACP-like_sf"/>
</dbReference>
<dbReference type="InterPro" id="IPR020806">
    <property type="entry name" value="PKS_PP-bd"/>
</dbReference>
<dbReference type="GO" id="GO:0043041">
    <property type="term" value="P:amino acid activation for nonribosomal peptide biosynthetic process"/>
    <property type="evidence" value="ECO:0007669"/>
    <property type="project" value="TreeGrafter"/>
</dbReference>
<dbReference type="CDD" id="cd19531">
    <property type="entry name" value="LCL_NRPS-like"/>
    <property type="match status" value="4"/>
</dbReference>
<dbReference type="InterPro" id="IPR045851">
    <property type="entry name" value="AMP-bd_C_sf"/>
</dbReference>
<feature type="domain" description="Carrier" evidence="6">
    <location>
        <begin position="1224"/>
        <end position="1299"/>
    </location>
</feature>
<dbReference type="RefSeq" id="WP_120645808.1">
    <property type="nucleotide sequence ID" value="NZ_RAWB01000292.1"/>
</dbReference>
<dbReference type="SUPFAM" id="SSF56801">
    <property type="entry name" value="Acetyl-CoA synthetase-like"/>
    <property type="match status" value="4"/>
</dbReference>
<dbReference type="FunFam" id="3.30.300.30:FF:000010">
    <property type="entry name" value="Enterobactin synthetase component F"/>
    <property type="match status" value="3"/>
</dbReference>
<dbReference type="InterPro" id="IPR009081">
    <property type="entry name" value="PP-bd_ACP"/>
</dbReference>
<keyword evidence="4" id="KW-0597">Phosphoprotein</keyword>
<dbReference type="InterPro" id="IPR000873">
    <property type="entry name" value="AMP-dep_synth/lig_dom"/>
</dbReference>
<dbReference type="InterPro" id="IPR020845">
    <property type="entry name" value="AMP-binding_CS"/>
</dbReference>
<dbReference type="GO" id="GO:0005829">
    <property type="term" value="C:cytosol"/>
    <property type="evidence" value="ECO:0007669"/>
    <property type="project" value="TreeGrafter"/>
</dbReference>
<keyword evidence="3" id="KW-0596">Phosphopantetheine</keyword>
<dbReference type="Gene3D" id="3.30.300.30">
    <property type="match status" value="3"/>
</dbReference>
<evidence type="ECO:0000259" key="6">
    <source>
        <dbReference type="PROSITE" id="PS50075"/>
    </source>
</evidence>
<dbReference type="FunFam" id="2.30.38.10:FF:000001">
    <property type="entry name" value="Non-ribosomal peptide synthetase PvdI"/>
    <property type="match status" value="3"/>
</dbReference>
<evidence type="ECO:0000313" key="8">
    <source>
        <dbReference type="Proteomes" id="UP000272888"/>
    </source>
</evidence>
<feature type="domain" description="Carrier" evidence="6">
    <location>
        <begin position="3338"/>
        <end position="3413"/>
    </location>
</feature>
<dbReference type="GO" id="GO:0003824">
    <property type="term" value="F:catalytic activity"/>
    <property type="evidence" value="ECO:0007669"/>
    <property type="project" value="InterPro"/>
</dbReference>
<evidence type="ECO:0000256" key="4">
    <source>
        <dbReference type="ARBA" id="ARBA00022553"/>
    </source>
</evidence>
<dbReference type="PANTHER" id="PTHR45527">
    <property type="entry name" value="NONRIBOSOMAL PEPTIDE SYNTHETASE"/>
    <property type="match status" value="1"/>
</dbReference>
<dbReference type="FunFam" id="3.40.50.12780:FF:000012">
    <property type="entry name" value="Non-ribosomal peptide synthetase"/>
    <property type="match status" value="3"/>
</dbReference>
<dbReference type="SUPFAM" id="SSF52777">
    <property type="entry name" value="CoA-dependent acyltransferases"/>
    <property type="match status" value="9"/>
</dbReference>
<dbReference type="PANTHER" id="PTHR45527:SF1">
    <property type="entry name" value="FATTY ACID SYNTHASE"/>
    <property type="match status" value="1"/>
</dbReference>
<gene>
    <name evidence="7" type="ORF">D7V93_25115</name>
</gene>
<evidence type="ECO:0000313" key="7">
    <source>
        <dbReference type="EMBL" id="RKH54663.1"/>
    </source>
</evidence>
<comment type="cofactor">
    <cofactor evidence="1">
        <name>pantetheine 4'-phosphate</name>
        <dbReference type="ChEBI" id="CHEBI:47942"/>
    </cofactor>
</comment>
<dbReference type="FunFam" id="1.10.1200.10:FF:000005">
    <property type="entry name" value="Nonribosomal peptide synthetase 1"/>
    <property type="match status" value="3"/>
</dbReference>
<protein>
    <submittedName>
        <fullName evidence="7">Amino acid adenylation domain-containing protein</fullName>
    </submittedName>
</protein>
<dbReference type="CDD" id="cd12117">
    <property type="entry name" value="A_NRPS_Srf_like"/>
    <property type="match status" value="1"/>
</dbReference>
<dbReference type="Gene3D" id="3.40.50.980">
    <property type="match status" value="8"/>
</dbReference>
<dbReference type="SMART" id="SM00823">
    <property type="entry name" value="PKS_PP"/>
    <property type="match status" value="4"/>
</dbReference>
<dbReference type="PROSITE" id="PS00012">
    <property type="entry name" value="PHOSPHOPANTETHEINE"/>
    <property type="match status" value="3"/>
</dbReference>
<evidence type="ECO:0000256" key="5">
    <source>
        <dbReference type="SAM" id="MobiDB-lite"/>
    </source>
</evidence>
<dbReference type="Gene3D" id="3.30.559.30">
    <property type="entry name" value="Nonribosomal peptide synthetase, condensation domain"/>
    <property type="match status" value="5"/>
</dbReference>
<dbReference type="InterPro" id="IPR023213">
    <property type="entry name" value="CAT-like_dom_sf"/>
</dbReference>
<dbReference type="FunFam" id="3.40.50.980:FF:000001">
    <property type="entry name" value="Non-ribosomal peptide synthetase"/>
    <property type="match status" value="4"/>
</dbReference>
<dbReference type="Gene3D" id="2.30.38.10">
    <property type="entry name" value="Luciferase, Domain 3"/>
    <property type="match status" value="3"/>
</dbReference>
<dbReference type="Gene3D" id="3.30.559.10">
    <property type="entry name" value="Chloramphenicol acetyltransferase-like domain"/>
    <property type="match status" value="4"/>
</dbReference>
<dbReference type="PROSITE" id="PS50075">
    <property type="entry name" value="CARRIER"/>
    <property type="match status" value="4"/>
</dbReference>
<dbReference type="CDD" id="cd05930">
    <property type="entry name" value="A_NRPS"/>
    <property type="match status" value="2"/>
</dbReference>
<comment type="similarity">
    <text evidence="2">Belongs to the ATP-dependent AMP-binding enzyme family.</text>
</comment>
<dbReference type="Pfam" id="PF00501">
    <property type="entry name" value="AMP-binding"/>
    <property type="match status" value="4"/>
</dbReference>
<dbReference type="Pfam" id="PF00668">
    <property type="entry name" value="Condensation"/>
    <property type="match status" value="5"/>
</dbReference>
<accession>A0A3A8PE95</accession>
<feature type="domain" description="Carrier" evidence="6">
    <location>
        <begin position="670"/>
        <end position="745"/>
    </location>
</feature>
<dbReference type="InterPro" id="IPR025110">
    <property type="entry name" value="AMP-bd_C"/>
</dbReference>
<dbReference type="EMBL" id="RAWB01000292">
    <property type="protein sequence ID" value="RKH54663.1"/>
    <property type="molecule type" value="Genomic_DNA"/>
</dbReference>
<feature type="non-terminal residue" evidence="7">
    <location>
        <position position="4198"/>
    </location>
</feature>
<dbReference type="InterPro" id="IPR006162">
    <property type="entry name" value="Ppantetheine_attach_site"/>
</dbReference>
<dbReference type="FunFam" id="3.30.559.30:FF:000001">
    <property type="entry name" value="Non-ribosomal peptide synthetase"/>
    <property type="match status" value="2"/>
</dbReference>
<dbReference type="Pfam" id="PF00550">
    <property type="entry name" value="PP-binding"/>
    <property type="match status" value="4"/>
</dbReference>
<evidence type="ECO:0000256" key="1">
    <source>
        <dbReference type="ARBA" id="ARBA00001957"/>
    </source>
</evidence>
<dbReference type="GO" id="GO:0044550">
    <property type="term" value="P:secondary metabolite biosynthetic process"/>
    <property type="evidence" value="ECO:0007669"/>
    <property type="project" value="UniProtKB-ARBA"/>
</dbReference>